<organism evidence="2 3">
    <name type="scientific">Lactuca saligna</name>
    <name type="common">Willowleaf lettuce</name>
    <dbReference type="NCBI Taxonomy" id="75948"/>
    <lineage>
        <taxon>Eukaryota</taxon>
        <taxon>Viridiplantae</taxon>
        <taxon>Streptophyta</taxon>
        <taxon>Embryophyta</taxon>
        <taxon>Tracheophyta</taxon>
        <taxon>Spermatophyta</taxon>
        <taxon>Magnoliopsida</taxon>
        <taxon>eudicotyledons</taxon>
        <taxon>Gunneridae</taxon>
        <taxon>Pentapetalae</taxon>
        <taxon>asterids</taxon>
        <taxon>campanulids</taxon>
        <taxon>Asterales</taxon>
        <taxon>Asteraceae</taxon>
        <taxon>Cichorioideae</taxon>
        <taxon>Cichorieae</taxon>
        <taxon>Lactucinae</taxon>
        <taxon>Lactuca</taxon>
    </lineage>
</organism>
<gene>
    <name evidence="2" type="ORF">LSALG_LOCUS38792</name>
</gene>
<dbReference type="AlphaFoldDB" id="A0AA36EK86"/>
<accession>A0AA36EK86</accession>
<dbReference type="Proteomes" id="UP001177003">
    <property type="component" value="Chromosome 8"/>
</dbReference>
<keyword evidence="3" id="KW-1185">Reference proteome</keyword>
<feature type="region of interest" description="Disordered" evidence="1">
    <location>
        <begin position="113"/>
        <end position="132"/>
    </location>
</feature>
<name>A0AA36EK86_LACSI</name>
<evidence type="ECO:0000313" key="2">
    <source>
        <dbReference type="EMBL" id="CAI9300131.1"/>
    </source>
</evidence>
<evidence type="ECO:0000313" key="3">
    <source>
        <dbReference type="Proteomes" id="UP001177003"/>
    </source>
</evidence>
<protein>
    <submittedName>
        <fullName evidence="2">Uncharacterized protein</fullName>
    </submittedName>
</protein>
<evidence type="ECO:0000256" key="1">
    <source>
        <dbReference type="SAM" id="MobiDB-lite"/>
    </source>
</evidence>
<reference evidence="2" key="1">
    <citation type="submission" date="2023-04" db="EMBL/GenBank/DDBJ databases">
        <authorList>
            <person name="Vijverberg K."/>
            <person name="Xiong W."/>
            <person name="Schranz E."/>
        </authorList>
    </citation>
    <scope>NUCLEOTIDE SEQUENCE</scope>
</reference>
<dbReference type="EMBL" id="OX465084">
    <property type="protein sequence ID" value="CAI9300131.1"/>
    <property type="molecule type" value="Genomic_DNA"/>
</dbReference>
<proteinExistence type="predicted"/>
<sequence length="221" mass="24798">MMHEEPNIVLPSCEAMSSSAPGGSLTPQPVHDVASERVARFLGCEGDVPAPRGKGILIDVRVSELEKENEHKSKQISDLQLNLGALCGCYFELTKKLIIEFGDKFKTSVGEPNVAEASHSAPTKETKNPQDDSQNVRMTCIIDRFEIEPAQSDPRAILMKAHKQTKRQGKRRLLFMKNSKQNIHGDRPQLSVNELGIKRFKNNYGDRYGILMWGFHDKLNI</sequence>